<organism evidence="5 6">
    <name type="scientific">Conexibacter stalactiti</name>
    <dbReference type="NCBI Taxonomy" id="1940611"/>
    <lineage>
        <taxon>Bacteria</taxon>
        <taxon>Bacillati</taxon>
        <taxon>Actinomycetota</taxon>
        <taxon>Thermoleophilia</taxon>
        <taxon>Solirubrobacterales</taxon>
        <taxon>Conexibacteraceae</taxon>
        <taxon>Conexibacter</taxon>
    </lineage>
</organism>
<sequence length="566" mass="61901">MEIDARRQQLETRFSPWTAMALDERLDVCAEEFADRPLVVTDDVTWTYREVRDLSVRLADGLAALGIGPEHRVGILMTNFPEFVPAKFAAARTGAISVPLNFRYRQEELAYVLRQSQCSVLITMTGFDGMDYLAMLDEIAPGWDHGGCDALPDLRHVIALSTDGRERDGAMTLDDLARLGDANAGASAAGRRKPDDVGDMLYTSGTTGSPKGVLVTHDAVQRTAYGSALTRAYQDGRRVLFSLPCYHMFGYVEGLLSTMLVGGAVIMQTRFDPGEYLRAIEQHRADDMLCVPTMTVALLEHPDRRTRDLSSLDAMLSGAAPAPAWLYERCRDDLGVTEMVTGYGMTECGGAMTLTLPEDPIERHVTTVGRPKLAGAAGLPARGGDLVEYAVADPASGARLPEGEEGELISRGPTMMIAFWGKPEETAQTLRDSWVHSGDLGRITPEGYVQVTGRSKELYKSGGELVMPKEIEELLCAHDGISQAFAIGVPDDRWGEIGLVWIVRAPGSTVTEQEVIALCKDSLARFKVPKHVLFARSDELPMTPTGKVQKFRLVRQAQELLEHVAT</sequence>
<dbReference type="Gene3D" id="3.30.300.30">
    <property type="match status" value="1"/>
</dbReference>
<dbReference type="RefSeq" id="WP_318595421.1">
    <property type="nucleotide sequence ID" value="NZ_JAWSTH010000003.1"/>
</dbReference>
<dbReference type="EMBL" id="JAWSTH010000003">
    <property type="protein sequence ID" value="MDW5593159.1"/>
    <property type="molecule type" value="Genomic_DNA"/>
</dbReference>
<keyword evidence="2" id="KW-0436">Ligase</keyword>
<evidence type="ECO:0000259" key="3">
    <source>
        <dbReference type="Pfam" id="PF00501"/>
    </source>
</evidence>
<dbReference type="PROSITE" id="PS00455">
    <property type="entry name" value="AMP_BINDING"/>
    <property type="match status" value="1"/>
</dbReference>
<proteinExistence type="inferred from homology"/>
<evidence type="ECO:0000313" key="5">
    <source>
        <dbReference type="EMBL" id="MDW5593159.1"/>
    </source>
</evidence>
<dbReference type="InterPro" id="IPR025110">
    <property type="entry name" value="AMP-bd_C"/>
</dbReference>
<keyword evidence="6" id="KW-1185">Reference proteome</keyword>
<gene>
    <name evidence="5" type="ORF">R7226_02340</name>
</gene>
<dbReference type="InterPro" id="IPR000873">
    <property type="entry name" value="AMP-dep_synth/lig_dom"/>
</dbReference>
<dbReference type="InterPro" id="IPR045851">
    <property type="entry name" value="AMP-bd_C_sf"/>
</dbReference>
<accession>A0ABU4HKC5</accession>
<dbReference type="PANTHER" id="PTHR43201">
    <property type="entry name" value="ACYL-COA SYNTHETASE"/>
    <property type="match status" value="1"/>
</dbReference>
<evidence type="ECO:0000256" key="1">
    <source>
        <dbReference type="ARBA" id="ARBA00006432"/>
    </source>
</evidence>
<evidence type="ECO:0000313" key="6">
    <source>
        <dbReference type="Proteomes" id="UP001284601"/>
    </source>
</evidence>
<dbReference type="Gene3D" id="3.40.50.980">
    <property type="match status" value="2"/>
</dbReference>
<feature type="domain" description="AMP-dependent synthetase/ligase" evidence="3">
    <location>
        <begin position="29"/>
        <end position="419"/>
    </location>
</feature>
<dbReference type="InterPro" id="IPR020845">
    <property type="entry name" value="AMP-binding_CS"/>
</dbReference>
<evidence type="ECO:0000256" key="2">
    <source>
        <dbReference type="ARBA" id="ARBA00022598"/>
    </source>
</evidence>
<comment type="similarity">
    <text evidence="1">Belongs to the ATP-dependent AMP-binding enzyme family.</text>
</comment>
<dbReference type="Gene3D" id="2.30.38.10">
    <property type="entry name" value="Luciferase, Domain 3"/>
    <property type="match status" value="1"/>
</dbReference>
<dbReference type="Pfam" id="PF13193">
    <property type="entry name" value="AMP-binding_C"/>
    <property type="match status" value="1"/>
</dbReference>
<evidence type="ECO:0000259" key="4">
    <source>
        <dbReference type="Pfam" id="PF13193"/>
    </source>
</evidence>
<protein>
    <submittedName>
        <fullName evidence="5">AMP-binding protein</fullName>
    </submittedName>
</protein>
<dbReference type="PANTHER" id="PTHR43201:SF5">
    <property type="entry name" value="MEDIUM-CHAIN ACYL-COA LIGASE ACSF2, MITOCHONDRIAL"/>
    <property type="match status" value="1"/>
</dbReference>
<name>A0ABU4HKC5_9ACTN</name>
<comment type="caution">
    <text evidence="5">The sequence shown here is derived from an EMBL/GenBank/DDBJ whole genome shotgun (WGS) entry which is preliminary data.</text>
</comment>
<feature type="domain" description="AMP-binding enzyme C-terminal" evidence="4">
    <location>
        <begin position="470"/>
        <end position="547"/>
    </location>
</feature>
<dbReference type="Pfam" id="PF00501">
    <property type="entry name" value="AMP-binding"/>
    <property type="match status" value="1"/>
</dbReference>
<dbReference type="Proteomes" id="UP001284601">
    <property type="component" value="Unassembled WGS sequence"/>
</dbReference>
<reference evidence="6" key="1">
    <citation type="submission" date="2023-07" db="EMBL/GenBank/DDBJ databases">
        <title>Conexibacter stalactiti sp. nov., isolated from stalactites in a lava cave and emended description of the genus Conexibacter.</title>
        <authorList>
            <person name="Lee S.D."/>
        </authorList>
    </citation>
    <scope>NUCLEOTIDE SEQUENCE [LARGE SCALE GENOMIC DNA]</scope>
    <source>
        <strain evidence="6">KCTC 39840</strain>
    </source>
</reference>
<dbReference type="SUPFAM" id="SSF56801">
    <property type="entry name" value="Acetyl-CoA synthetase-like"/>
    <property type="match status" value="1"/>
</dbReference>
<reference evidence="5 6" key="2">
    <citation type="submission" date="2023-10" db="EMBL/GenBank/DDBJ databases">
        <authorList>
            <person name="Han X.F."/>
        </authorList>
    </citation>
    <scope>NUCLEOTIDE SEQUENCE [LARGE SCALE GENOMIC DNA]</scope>
    <source>
        <strain evidence="5 6">KCTC 39840</strain>
    </source>
</reference>